<evidence type="ECO:0000313" key="2">
    <source>
        <dbReference type="EMBL" id="JAA83805.1"/>
    </source>
</evidence>
<keyword evidence="1" id="KW-0812">Transmembrane</keyword>
<dbReference type="AlphaFoldDB" id="S4PAD4"/>
<organism evidence="2">
    <name type="scientific">Pararge aegeria</name>
    <name type="common">speckled wood butterfly</name>
    <dbReference type="NCBI Taxonomy" id="116150"/>
    <lineage>
        <taxon>Eukaryota</taxon>
        <taxon>Metazoa</taxon>
        <taxon>Ecdysozoa</taxon>
        <taxon>Arthropoda</taxon>
        <taxon>Hexapoda</taxon>
        <taxon>Insecta</taxon>
        <taxon>Pterygota</taxon>
        <taxon>Neoptera</taxon>
        <taxon>Endopterygota</taxon>
        <taxon>Lepidoptera</taxon>
        <taxon>Glossata</taxon>
        <taxon>Ditrysia</taxon>
        <taxon>Papilionoidea</taxon>
        <taxon>Nymphalidae</taxon>
        <taxon>Satyrinae</taxon>
        <taxon>Satyrini</taxon>
        <taxon>Parargina</taxon>
        <taxon>Pararge</taxon>
    </lineage>
</organism>
<proteinExistence type="predicted"/>
<dbReference type="EMBL" id="GAIX01008755">
    <property type="protein sequence ID" value="JAA83805.1"/>
    <property type="molecule type" value="Transcribed_RNA"/>
</dbReference>
<feature type="transmembrane region" description="Helical" evidence="1">
    <location>
        <begin position="63"/>
        <end position="80"/>
    </location>
</feature>
<reference evidence="2" key="1">
    <citation type="journal article" date="2013" name="BMC Genomics">
        <title>Unscrambling butterfly oogenesis.</title>
        <authorList>
            <person name="Carter J.M."/>
            <person name="Baker S.C."/>
            <person name="Pink R."/>
            <person name="Carter D.R."/>
            <person name="Collins A."/>
            <person name="Tomlin J."/>
            <person name="Gibbs M."/>
            <person name="Breuker C.J."/>
        </authorList>
    </citation>
    <scope>NUCLEOTIDE SEQUENCE</scope>
    <source>
        <tissue evidence="2">Ovary</tissue>
    </source>
</reference>
<evidence type="ECO:0000256" key="1">
    <source>
        <dbReference type="SAM" id="Phobius"/>
    </source>
</evidence>
<reference evidence="2" key="2">
    <citation type="submission" date="2013-05" db="EMBL/GenBank/DDBJ databases">
        <authorList>
            <person name="Carter J.-M."/>
            <person name="Baker S.C."/>
            <person name="Pink R."/>
            <person name="Carter D.R.F."/>
            <person name="Collins A."/>
            <person name="Tomlin J."/>
            <person name="Gibbs M."/>
            <person name="Breuker C.J."/>
        </authorList>
    </citation>
    <scope>NUCLEOTIDE SEQUENCE</scope>
    <source>
        <tissue evidence="2">Ovary</tissue>
    </source>
</reference>
<name>S4PAD4_9NEOP</name>
<accession>S4PAD4</accession>
<protein>
    <submittedName>
        <fullName evidence="2">Uncharacterized protein</fullName>
    </submittedName>
</protein>
<keyword evidence="1" id="KW-1133">Transmembrane helix</keyword>
<sequence length="87" mass="10224">MNTGSIFICRNVVRLITLVATPPVRNTHALRIRIITICGHFTYAKFRQSYQIMKMYPPLGKPLLLQSFIFLLIVFNFRSIQDLRIFH</sequence>
<keyword evidence="1" id="KW-0472">Membrane</keyword>